<comment type="caution">
    <text evidence="9">The sequence shown here is derived from an EMBL/GenBank/DDBJ whole genome shotgun (WGS) entry which is preliminary data.</text>
</comment>
<keyword evidence="4" id="KW-0479">Metal-binding</keyword>
<feature type="compositionally biased region" description="Low complexity" evidence="7">
    <location>
        <begin position="1"/>
        <end position="27"/>
    </location>
</feature>
<dbReference type="GO" id="GO:0005634">
    <property type="term" value="C:nucleus"/>
    <property type="evidence" value="ECO:0007669"/>
    <property type="project" value="TreeGrafter"/>
</dbReference>
<evidence type="ECO:0000256" key="6">
    <source>
        <dbReference type="ARBA" id="ARBA00022833"/>
    </source>
</evidence>
<dbReference type="GO" id="GO:0006351">
    <property type="term" value="P:DNA-templated transcription"/>
    <property type="evidence" value="ECO:0007669"/>
    <property type="project" value="InterPro"/>
</dbReference>
<dbReference type="AlphaFoldDB" id="A0A4Y9ZLY4"/>
<feature type="compositionally biased region" description="Acidic residues" evidence="7">
    <location>
        <begin position="175"/>
        <end position="184"/>
    </location>
</feature>
<evidence type="ECO:0000256" key="7">
    <source>
        <dbReference type="SAM" id="MobiDB-lite"/>
    </source>
</evidence>
<organism evidence="9 10">
    <name type="scientific">Hericium alpestre</name>
    <dbReference type="NCBI Taxonomy" id="135208"/>
    <lineage>
        <taxon>Eukaryota</taxon>
        <taxon>Fungi</taxon>
        <taxon>Dikarya</taxon>
        <taxon>Basidiomycota</taxon>
        <taxon>Agaricomycotina</taxon>
        <taxon>Agaricomycetes</taxon>
        <taxon>Russulales</taxon>
        <taxon>Hericiaceae</taxon>
        <taxon>Hericium</taxon>
    </lineage>
</organism>
<evidence type="ECO:0000256" key="2">
    <source>
        <dbReference type="ARBA" id="ARBA00011050"/>
    </source>
</evidence>
<dbReference type="PANTHER" id="PTHR11477">
    <property type="entry name" value="TRANSCRIPTION FACTOR S-II ZINC FINGER DOMAIN-CONTAINING PROTEIN"/>
    <property type="match status" value="1"/>
</dbReference>
<name>A0A4Y9ZLY4_9AGAM</name>
<dbReference type="EMBL" id="SFCI01002083">
    <property type="protein sequence ID" value="TFY74439.1"/>
    <property type="molecule type" value="Genomic_DNA"/>
</dbReference>
<evidence type="ECO:0000313" key="10">
    <source>
        <dbReference type="Proteomes" id="UP000298061"/>
    </source>
</evidence>
<feature type="compositionally biased region" description="Polar residues" evidence="7">
    <location>
        <begin position="603"/>
        <end position="613"/>
    </location>
</feature>
<feature type="region of interest" description="Disordered" evidence="7">
    <location>
        <begin position="674"/>
        <end position="697"/>
    </location>
</feature>
<feature type="region of interest" description="Disordered" evidence="7">
    <location>
        <begin position="1"/>
        <end position="58"/>
    </location>
</feature>
<evidence type="ECO:0000256" key="3">
    <source>
        <dbReference type="ARBA" id="ARBA00021616"/>
    </source>
</evidence>
<dbReference type="Gene3D" id="2.60.120.650">
    <property type="entry name" value="Cupin"/>
    <property type="match status" value="1"/>
</dbReference>
<dbReference type="PANTHER" id="PTHR11477:SF51">
    <property type="entry name" value="PROTEIN PARTNER OF SNF, ISOFORM B"/>
    <property type="match status" value="1"/>
</dbReference>
<dbReference type="InterPro" id="IPR019787">
    <property type="entry name" value="Znf_PHD-finger"/>
</dbReference>
<feature type="compositionally biased region" description="Low complexity" evidence="7">
    <location>
        <begin position="590"/>
        <end position="602"/>
    </location>
</feature>
<keyword evidence="5" id="KW-0863">Zinc-finger</keyword>
<evidence type="ECO:0000256" key="1">
    <source>
        <dbReference type="ARBA" id="ARBA00002311"/>
    </source>
</evidence>
<comment type="function">
    <text evidence="1">Negative regulator of transcription elongation.</text>
</comment>
<evidence type="ECO:0000259" key="8">
    <source>
        <dbReference type="PROSITE" id="PS51321"/>
    </source>
</evidence>
<dbReference type="Pfam" id="PF07500">
    <property type="entry name" value="TFIIS_M"/>
    <property type="match status" value="1"/>
</dbReference>
<feature type="region of interest" description="Disordered" evidence="7">
    <location>
        <begin position="440"/>
        <end position="654"/>
    </location>
</feature>
<dbReference type="InterPro" id="IPR019786">
    <property type="entry name" value="Zinc_finger_PHD-type_CS"/>
</dbReference>
<dbReference type="Proteomes" id="UP000298061">
    <property type="component" value="Unassembled WGS sequence"/>
</dbReference>
<dbReference type="SMART" id="SM00249">
    <property type="entry name" value="PHD"/>
    <property type="match status" value="1"/>
</dbReference>
<dbReference type="InterPro" id="IPR001965">
    <property type="entry name" value="Znf_PHD"/>
</dbReference>
<evidence type="ECO:0000256" key="4">
    <source>
        <dbReference type="ARBA" id="ARBA00022723"/>
    </source>
</evidence>
<feature type="compositionally biased region" description="Polar residues" evidence="7">
    <location>
        <begin position="211"/>
        <end position="242"/>
    </location>
</feature>
<dbReference type="OrthoDB" id="436852at2759"/>
<feature type="compositionally biased region" description="Low complexity" evidence="7">
    <location>
        <begin position="141"/>
        <end position="150"/>
    </location>
</feature>
<keyword evidence="6" id="KW-0862">Zinc</keyword>
<dbReference type="STRING" id="135208.A0A4Y9ZLY4"/>
<gene>
    <name evidence="9" type="ORF">EWM64_g9573</name>
</gene>
<evidence type="ECO:0000313" key="9">
    <source>
        <dbReference type="EMBL" id="TFY74439.1"/>
    </source>
</evidence>
<dbReference type="Pfam" id="PF00628">
    <property type="entry name" value="PHD"/>
    <property type="match status" value="1"/>
</dbReference>
<dbReference type="InterPro" id="IPR036575">
    <property type="entry name" value="TFIIS_cen_dom_sf"/>
</dbReference>
<comment type="similarity">
    <text evidence="2">Belongs to the BYE1 family.</text>
</comment>
<accession>A0A4Y9ZLY4</accession>
<sequence length="697" mass="76795">MTTRAQAKAAARPTRARKASTSTSTTTGEKENKVTPAKSKVNGTAARAGPKEKKTKGKEKPRYCLCKGDDDGTPMVFCCLCENWYHFRCVDLTEEEAENIQLYVCPPCTEKTGRCTVMEGEGPEALEPGKNIPKVSVNGLSPKETTPVVPKVEESEESEGEKPEPAEVSESSGDGTEDEYVDESEQAKPHSKKSMGKRPTRRVAVSDSESDSGSDTKTASTSRPRQPSVSVAQKSKSSTRIMSVSPPPSPLKRKPSSAAPPPPKRRRSESTATDDPTRKYCHGKLAEMFIKIFLDNPRFKPADGDGMLVEKKPEELSDEDKNILQEKAKAFAAELEQCLFDTYADPDKHGRHVASTKYKERFRMITFNLPQADRAHLHKQIVNGELTPAKISVMSSTDLASEEIQQSIKAAEQEALQHSILQKSTLPRAKITHKGLQDIEDPNEEMTRQREREIARELEEEEQERREKGREKERLARLPVVPPESPVTPHAPVSWGAPPPVPTQAVQGEASFMPGRPPIHIHPLFEPSASEMQPLEHEELNLGDLIHIDEEPSGEAHEEPKNEPLEPRLPTPVLQEEPKLPSGSPEAAQPSKSRSPKLSRSPTAPSSPNTTIDNAIFDAFPSVPQEMPRAYHSIPPAENGAPVRKRNPADVPTDIKHSMDMGWLEEDNGWLSLPVAAPRPPATTRAQAENSLSEQTS</sequence>
<reference evidence="9 10" key="1">
    <citation type="submission" date="2019-02" db="EMBL/GenBank/DDBJ databases">
        <title>Genome sequencing of the rare red list fungi Hericium alpestre (H. flagellum).</title>
        <authorList>
            <person name="Buettner E."/>
            <person name="Kellner H."/>
        </authorList>
    </citation>
    <scope>NUCLEOTIDE SEQUENCE [LARGE SCALE GENOMIC DNA]</scope>
    <source>
        <strain evidence="9 10">DSM 108284</strain>
    </source>
</reference>
<protein>
    <recommendedName>
        <fullName evidence="3">Transcription factor BYE1</fullName>
    </recommendedName>
</protein>
<dbReference type="GO" id="GO:0008270">
    <property type="term" value="F:zinc ion binding"/>
    <property type="evidence" value="ECO:0007669"/>
    <property type="project" value="UniProtKB-KW"/>
</dbReference>
<feature type="compositionally biased region" description="Basic and acidic residues" evidence="7">
    <location>
        <begin position="445"/>
        <end position="476"/>
    </location>
</feature>
<dbReference type="SUPFAM" id="SSF57903">
    <property type="entry name" value="FYVE/PHD zinc finger"/>
    <property type="match status" value="1"/>
</dbReference>
<dbReference type="PROSITE" id="PS01359">
    <property type="entry name" value="ZF_PHD_1"/>
    <property type="match status" value="1"/>
</dbReference>
<proteinExistence type="inferred from homology"/>
<evidence type="ECO:0000256" key="5">
    <source>
        <dbReference type="ARBA" id="ARBA00022771"/>
    </source>
</evidence>
<dbReference type="Gene3D" id="1.10.472.30">
    <property type="entry name" value="Transcription elongation factor S-II, central domain"/>
    <property type="match status" value="1"/>
</dbReference>
<feature type="compositionally biased region" description="Basic residues" evidence="7">
    <location>
        <begin position="189"/>
        <end position="201"/>
    </location>
</feature>
<dbReference type="InterPro" id="IPR011011">
    <property type="entry name" value="Znf_FYVE_PHD"/>
</dbReference>
<feature type="compositionally biased region" description="Polar residues" evidence="7">
    <location>
        <begin position="687"/>
        <end position="697"/>
    </location>
</feature>
<dbReference type="InterPro" id="IPR003618">
    <property type="entry name" value="TFIIS_cen_dom"/>
</dbReference>
<feature type="region of interest" description="Disordered" evidence="7">
    <location>
        <begin position="119"/>
        <end position="279"/>
    </location>
</feature>
<keyword evidence="10" id="KW-1185">Reference proteome</keyword>
<dbReference type="SUPFAM" id="SSF46942">
    <property type="entry name" value="Elongation factor TFIIS domain 2"/>
    <property type="match status" value="1"/>
</dbReference>
<feature type="domain" description="TFIIS central" evidence="8">
    <location>
        <begin position="281"/>
        <end position="427"/>
    </location>
</feature>
<dbReference type="SMART" id="SM00510">
    <property type="entry name" value="TFS2M"/>
    <property type="match status" value="1"/>
</dbReference>
<dbReference type="PROSITE" id="PS51321">
    <property type="entry name" value="TFIIS_CENTRAL"/>
    <property type="match status" value="1"/>
</dbReference>
<feature type="compositionally biased region" description="Basic and acidic residues" evidence="7">
    <location>
        <begin position="534"/>
        <end position="566"/>
    </location>
</feature>